<keyword evidence="2" id="KW-1185">Reference proteome</keyword>
<dbReference type="RefSeq" id="WP_338599458.1">
    <property type="nucleotide sequence ID" value="NZ_CP146016.1"/>
</dbReference>
<gene>
    <name evidence="1" type="ORF">V6M85_09980</name>
</gene>
<organism evidence="1 2">
    <name type="scientific">Sulfolobus tengchongensis</name>
    <dbReference type="NCBI Taxonomy" id="207809"/>
    <lineage>
        <taxon>Archaea</taxon>
        <taxon>Thermoproteota</taxon>
        <taxon>Thermoprotei</taxon>
        <taxon>Sulfolobales</taxon>
        <taxon>Sulfolobaceae</taxon>
        <taxon>Sulfolobus</taxon>
    </lineage>
</organism>
<evidence type="ECO:0000313" key="2">
    <source>
        <dbReference type="Proteomes" id="UP001432202"/>
    </source>
</evidence>
<dbReference type="EMBL" id="CP146016">
    <property type="protein sequence ID" value="WWQ59801.1"/>
    <property type="molecule type" value="Genomic_DNA"/>
</dbReference>
<dbReference type="Proteomes" id="UP001432202">
    <property type="component" value="Chromosome"/>
</dbReference>
<protein>
    <recommendedName>
        <fullName evidence="3">Formylmethanofuran dehydrogenase subunit E domain-containing protein</fullName>
    </recommendedName>
</protein>
<reference evidence="1 2" key="1">
    <citation type="submission" date="2024-02" db="EMBL/GenBank/DDBJ databases">
        <title>STSV induces naive adaptation in Sulfolobus.</title>
        <authorList>
            <person name="Xiang X."/>
            <person name="Song M."/>
        </authorList>
    </citation>
    <scope>NUCLEOTIDE SEQUENCE [LARGE SCALE GENOMIC DNA]</scope>
    <source>
        <strain evidence="1 2">RT2</strain>
    </source>
</reference>
<evidence type="ECO:0008006" key="3">
    <source>
        <dbReference type="Google" id="ProtNLM"/>
    </source>
</evidence>
<dbReference type="AlphaFoldDB" id="A0AAX4L115"/>
<accession>A0AAX4L115</accession>
<name>A0AAX4L115_9CREN</name>
<evidence type="ECO:0000313" key="1">
    <source>
        <dbReference type="EMBL" id="WWQ59801.1"/>
    </source>
</evidence>
<proteinExistence type="predicted"/>
<dbReference type="GeneID" id="89337099"/>
<sequence length="163" mass="18346">MFEKLYHAIIYADEFKKILTGKSVSNLEVASAYIALLYDNIPIIGKNICAGFLRMGLDVVFNITPSGRAYSHEYKLYAIPRDTNGVCIGCDGAKFVVKVSENGYGPEDILESKSLEPRIFISKNFKEKTMKIIEKRLDISSIRLNIKKEILRKISAGGILHRL</sequence>